<evidence type="ECO:0000313" key="2">
    <source>
        <dbReference type="Proteomes" id="UP001150924"/>
    </source>
</evidence>
<proteinExistence type="predicted"/>
<gene>
    <name evidence="1" type="ORF">OV079_06510</name>
</gene>
<accession>A0A9X3EL77</accession>
<name>A0A9X3EL77_9BACT</name>
<reference evidence="1" key="1">
    <citation type="submission" date="2022-11" db="EMBL/GenBank/DDBJ databases">
        <title>Minimal conservation of predation-associated metabolite biosynthetic gene clusters underscores biosynthetic potential of Myxococcota including descriptions for ten novel species: Archangium lansinium sp. nov., Myxococcus landrumus sp. nov., Nannocystis bai.</title>
        <authorList>
            <person name="Ahearne A."/>
            <person name="Stevens C."/>
            <person name="Phillips K."/>
        </authorList>
    </citation>
    <scope>NUCLEOTIDE SEQUENCE</scope>
    <source>
        <strain evidence="1">Na p29</strain>
    </source>
</reference>
<comment type="caution">
    <text evidence="1">The sequence shown here is derived from an EMBL/GenBank/DDBJ whole genome shotgun (WGS) entry which is preliminary data.</text>
</comment>
<sequence length="261" mass="29268">MSQHEIEDTVADSVRVLHEHHRGDDHRDLFFALHAFQAGFDCGFTHGRVLDILIARRFTYRLPITAHPQFAANNRAFKGAPPKEWRFVDSEVLGREPPEDRPSVGHENGYLLAGALYCDAGTPLWHDLVAAGVLRGADAEPPRPLPLGNVALQVTRAAEQIDDRDLIAMWINFGPRMLFPKTRHVREGEVVATNPFTGKAIVAPEDCDIPTEPTVAELAAIPDAVALRELARRVDAIHVPVHYDYRPPRELWCEAEAWFWG</sequence>
<organism evidence="1 2">
    <name type="scientific">Nannocystis pusilla</name>
    <dbReference type="NCBI Taxonomy" id="889268"/>
    <lineage>
        <taxon>Bacteria</taxon>
        <taxon>Pseudomonadati</taxon>
        <taxon>Myxococcota</taxon>
        <taxon>Polyangia</taxon>
        <taxon>Nannocystales</taxon>
        <taxon>Nannocystaceae</taxon>
        <taxon>Nannocystis</taxon>
    </lineage>
</organism>
<dbReference type="RefSeq" id="WP_267766873.1">
    <property type="nucleotide sequence ID" value="NZ_JAPNKE010000002.1"/>
</dbReference>
<dbReference type="AlphaFoldDB" id="A0A9X3EL77"/>
<evidence type="ECO:0000313" key="1">
    <source>
        <dbReference type="EMBL" id="MCY1005229.1"/>
    </source>
</evidence>
<dbReference type="Proteomes" id="UP001150924">
    <property type="component" value="Unassembled WGS sequence"/>
</dbReference>
<keyword evidence="2" id="KW-1185">Reference proteome</keyword>
<dbReference type="EMBL" id="JAPNKE010000002">
    <property type="protein sequence ID" value="MCY1005229.1"/>
    <property type="molecule type" value="Genomic_DNA"/>
</dbReference>
<protein>
    <submittedName>
        <fullName evidence="1">Uncharacterized protein</fullName>
    </submittedName>
</protein>